<name>A0A392P3W7_9FABA</name>
<dbReference type="AlphaFoldDB" id="A0A392P3W7"/>
<organism evidence="1 2">
    <name type="scientific">Trifolium medium</name>
    <dbReference type="NCBI Taxonomy" id="97028"/>
    <lineage>
        <taxon>Eukaryota</taxon>
        <taxon>Viridiplantae</taxon>
        <taxon>Streptophyta</taxon>
        <taxon>Embryophyta</taxon>
        <taxon>Tracheophyta</taxon>
        <taxon>Spermatophyta</taxon>
        <taxon>Magnoliopsida</taxon>
        <taxon>eudicotyledons</taxon>
        <taxon>Gunneridae</taxon>
        <taxon>Pentapetalae</taxon>
        <taxon>rosids</taxon>
        <taxon>fabids</taxon>
        <taxon>Fabales</taxon>
        <taxon>Fabaceae</taxon>
        <taxon>Papilionoideae</taxon>
        <taxon>50 kb inversion clade</taxon>
        <taxon>NPAAA clade</taxon>
        <taxon>Hologalegina</taxon>
        <taxon>IRL clade</taxon>
        <taxon>Trifolieae</taxon>
        <taxon>Trifolium</taxon>
    </lineage>
</organism>
<protein>
    <submittedName>
        <fullName evidence="1">Uncharacterized protein</fullName>
    </submittedName>
</protein>
<reference evidence="1 2" key="1">
    <citation type="journal article" date="2018" name="Front. Plant Sci.">
        <title>Red Clover (Trifolium pratense) and Zigzag Clover (T. medium) - A Picture of Genomic Similarities and Differences.</title>
        <authorList>
            <person name="Dluhosova J."/>
            <person name="Istvanek J."/>
            <person name="Nedelnik J."/>
            <person name="Repkova J."/>
        </authorList>
    </citation>
    <scope>NUCLEOTIDE SEQUENCE [LARGE SCALE GENOMIC DNA]</scope>
    <source>
        <strain evidence="2">cv. 10/8</strain>
        <tissue evidence="1">Leaf</tissue>
    </source>
</reference>
<dbReference type="Proteomes" id="UP000265520">
    <property type="component" value="Unassembled WGS sequence"/>
</dbReference>
<keyword evidence="2" id="KW-1185">Reference proteome</keyword>
<sequence length="152" mass="17259">MEVVERLVGGKLVLGLRMRRVGGGGLVKHCSKGRRWSVADMCRLGRGFRGNGWRWRKRLFALEEELWGECCAALGNVLLHIDTSGEWEWLLDPNAGYSVSGAYQVSTFAWHFMYGRLPTKYNLFEYNIIALASQFCGAHDFCKSTRSCFQAI</sequence>
<comment type="caution">
    <text evidence="1">The sequence shown here is derived from an EMBL/GenBank/DDBJ whole genome shotgun (WGS) entry which is preliminary data.</text>
</comment>
<evidence type="ECO:0000313" key="2">
    <source>
        <dbReference type="Proteomes" id="UP000265520"/>
    </source>
</evidence>
<accession>A0A392P3W7</accession>
<dbReference type="EMBL" id="LXQA010062921">
    <property type="protein sequence ID" value="MCI06751.1"/>
    <property type="molecule type" value="Genomic_DNA"/>
</dbReference>
<feature type="non-terminal residue" evidence="1">
    <location>
        <position position="152"/>
    </location>
</feature>
<proteinExistence type="predicted"/>
<evidence type="ECO:0000313" key="1">
    <source>
        <dbReference type="EMBL" id="MCI06751.1"/>
    </source>
</evidence>